<evidence type="ECO:0000256" key="1">
    <source>
        <dbReference type="SAM" id="Phobius"/>
    </source>
</evidence>
<keyword evidence="3" id="KW-1185">Reference proteome</keyword>
<sequence length="60" mass="7122">MRTIFESGMFILLLLLAAWMFIVTTKSYLARWLVVLITCIFILILFEYNWSLEDLDHVGH</sequence>
<evidence type="ECO:0000313" key="2">
    <source>
        <dbReference type="EMBL" id="USG64567.1"/>
    </source>
</evidence>
<organism evidence="2 3">
    <name type="scientific">Brevibacillus ruminantium</name>
    <dbReference type="NCBI Taxonomy" id="2950604"/>
    <lineage>
        <taxon>Bacteria</taxon>
        <taxon>Bacillati</taxon>
        <taxon>Bacillota</taxon>
        <taxon>Bacilli</taxon>
        <taxon>Bacillales</taxon>
        <taxon>Paenibacillaceae</taxon>
        <taxon>Brevibacillus</taxon>
    </lineage>
</organism>
<protein>
    <submittedName>
        <fullName evidence="2">Uncharacterized protein</fullName>
    </submittedName>
</protein>
<dbReference type="Proteomes" id="UP001056500">
    <property type="component" value="Chromosome"/>
</dbReference>
<dbReference type="EMBL" id="CP098755">
    <property type="protein sequence ID" value="USG64567.1"/>
    <property type="molecule type" value="Genomic_DNA"/>
</dbReference>
<keyword evidence="1" id="KW-0472">Membrane</keyword>
<feature type="transmembrane region" description="Helical" evidence="1">
    <location>
        <begin position="7"/>
        <end position="23"/>
    </location>
</feature>
<gene>
    <name evidence="2" type="ORF">NDK47_20830</name>
</gene>
<keyword evidence="1" id="KW-1133">Transmembrane helix</keyword>
<reference evidence="2" key="1">
    <citation type="submission" date="2022-06" db="EMBL/GenBank/DDBJ databases">
        <title>Genome sequencing of Brevibacillus sp. BB3-R1.</title>
        <authorList>
            <person name="Heo J."/>
            <person name="Lee D."/>
            <person name="Won M."/>
            <person name="Han B.-H."/>
            <person name="Hong S.-B."/>
            <person name="Kwon S.-W."/>
        </authorList>
    </citation>
    <scope>NUCLEOTIDE SEQUENCE</scope>
    <source>
        <strain evidence="2">BB3-R1</strain>
    </source>
</reference>
<evidence type="ECO:0000313" key="3">
    <source>
        <dbReference type="Proteomes" id="UP001056500"/>
    </source>
</evidence>
<name>A0ABY4WBZ0_9BACL</name>
<accession>A0ABY4WBZ0</accession>
<dbReference type="RefSeq" id="WP_251871679.1">
    <property type="nucleotide sequence ID" value="NZ_CP098755.1"/>
</dbReference>
<keyword evidence="1" id="KW-0812">Transmembrane</keyword>
<feature type="transmembrane region" description="Helical" evidence="1">
    <location>
        <begin position="29"/>
        <end position="46"/>
    </location>
</feature>
<proteinExistence type="predicted"/>